<dbReference type="InterPro" id="IPR029044">
    <property type="entry name" value="Nucleotide-diphossugar_trans"/>
</dbReference>
<dbReference type="NCBIfam" id="NF001186">
    <property type="entry name" value="PRK00155.2-3"/>
    <property type="match status" value="1"/>
</dbReference>
<keyword evidence="1 3" id="KW-0808">Transferase</keyword>
<proteinExistence type="inferred from homology"/>
<dbReference type="EMBL" id="VSSQ01000221">
    <property type="protein sequence ID" value="MPL86413.1"/>
    <property type="molecule type" value="Genomic_DNA"/>
</dbReference>
<keyword evidence="2 3" id="KW-0548">Nucleotidyltransferase</keyword>
<evidence type="ECO:0000256" key="1">
    <source>
        <dbReference type="ARBA" id="ARBA00022679"/>
    </source>
</evidence>
<accession>A0A644V6H5</accession>
<dbReference type="CDD" id="cd02516">
    <property type="entry name" value="CDP-ME_synthetase"/>
    <property type="match status" value="1"/>
</dbReference>
<organism evidence="3">
    <name type="scientific">bioreactor metagenome</name>
    <dbReference type="NCBI Taxonomy" id="1076179"/>
    <lineage>
        <taxon>unclassified sequences</taxon>
        <taxon>metagenomes</taxon>
        <taxon>ecological metagenomes</taxon>
    </lineage>
</organism>
<dbReference type="PANTHER" id="PTHR32125:SF4">
    <property type="entry name" value="2-C-METHYL-D-ERYTHRITOL 4-PHOSPHATE CYTIDYLYLTRANSFERASE, CHLOROPLASTIC"/>
    <property type="match status" value="1"/>
</dbReference>
<dbReference type="Pfam" id="PF01128">
    <property type="entry name" value="IspD"/>
    <property type="match status" value="1"/>
</dbReference>
<dbReference type="HAMAP" id="MF_00108">
    <property type="entry name" value="IspD"/>
    <property type="match status" value="1"/>
</dbReference>
<dbReference type="Gene3D" id="3.90.550.10">
    <property type="entry name" value="Spore Coat Polysaccharide Biosynthesis Protein SpsA, Chain A"/>
    <property type="match status" value="1"/>
</dbReference>
<dbReference type="InterPro" id="IPR001228">
    <property type="entry name" value="IspD"/>
</dbReference>
<protein>
    <submittedName>
        <fullName evidence="3">2-C-methyl-D-erythritol 4-phosphate cytidylyltransferase</fullName>
        <ecNumber evidence="3">2.7.7.60</ecNumber>
    </submittedName>
</protein>
<dbReference type="InterPro" id="IPR050088">
    <property type="entry name" value="IspD/TarI_cytidylyltransf_bact"/>
</dbReference>
<dbReference type="PANTHER" id="PTHR32125">
    <property type="entry name" value="2-C-METHYL-D-ERYTHRITOL 4-PHOSPHATE CYTIDYLYLTRANSFERASE, CHLOROPLASTIC"/>
    <property type="match status" value="1"/>
</dbReference>
<gene>
    <name evidence="3" type="primary">ispD_7</name>
    <name evidence="3" type="ORF">SDC9_32393</name>
</gene>
<reference evidence="3" key="1">
    <citation type="submission" date="2019-08" db="EMBL/GenBank/DDBJ databases">
        <authorList>
            <person name="Kucharzyk K."/>
            <person name="Murdoch R.W."/>
            <person name="Higgins S."/>
            <person name="Loffler F."/>
        </authorList>
    </citation>
    <scope>NUCLEOTIDE SEQUENCE</scope>
</reference>
<dbReference type="GO" id="GO:0050518">
    <property type="term" value="F:2-C-methyl-D-erythritol 4-phosphate cytidylyltransferase activity"/>
    <property type="evidence" value="ECO:0007669"/>
    <property type="project" value="UniProtKB-EC"/>
</dbReference>
<evidence type="ECO:0000313" key="3">
    <source>
        <dbReference type="EMBL" id="MPL86413.1"/>
    </source>
</evidence>
<comment type="caution">
    <text evidence="3">The sequence shown here is derived from an EMBL/GenBank/DDBJ whole genome shotgun (WGS) entry which is preliminary data.</text>
</comment>
<dbReference type="NCBIfam" id="TIGR00453">
    <property type="entry name" value="ispD"/>
    <property type="match status" value="1"/>
</dbReference>
<dbReference type="AlphaFoldDB" id="A0A644V6H5"/>
<name>A0A644V6H5_9ZZZZ</name>
<dbReference type="EC" id="2.7.7.60" evidence="3"/>
<dbReference type="FunFam" id="3.90.550.10:FF:000003">
    <property type="entry name" value="2-C-methyl-D-erythritol 4-phosphate cytidylyltransferase"/>
    <property type="match status" value="1"/>
</dbReference>
<sequence>MGRKRYAIIVAGGSGTRMGGDVVKQFIMLGERPVLLHTVEKFLNLKERPEIIIVVPSGLREDWKAICKEYRFAVSHTLVSGGITRFHSVKNALKYIEPDSVVAVHDGVRPFASTEFIEELYAEAEVCGAVIPVIKVTDSLRMVDGDVSKPVDRERFIAVQTPQLFWSEYLLKSYEQAYTPEFTDDASVVESIGVKIKFAAGLTANIKITKPEDMILANAILTSF</sequence>
<evidence type="ECO:0000256" key="2">
    <source>
        <dbReference type="ARBA" id="ARBA00022695"/>
    </source>
</evidence>
<dbReference type="GO" id="GO:0008299">
    <property type="term" value="P:isoprenoid biosynthetic process"/>
    <property type="evidence" value="ECO:0007669"/>
    <property type="project" value="InterPro"/>
</dbReference>
<dbReference type="SUPFAM" id="SSF53448">
    <property type="entry name" value="Nucleotide-diphospho-sugar transferases"/>
    <property type="match status" value="1"/>
</dbReference>
<dbReference type="InterPro" id="IPR034683">
    <property type="entry name" value="IspD/TarI"/>
</dbReference>